<protein>
    <submittedName>
        <fullName evidence="3">Arginase/deacetylase</fullName>
    </submittedName>
</protein>
<dbReference type="PANTHER" id="PTHR47558:SF1">
    <property type="entry name" value="HISTONE DEACETYLASE HOS3"/>
    <property type="match status" value="1"/>
</dbReference>
<dbReference type="InterPro" id="IPR000286">
    <property type="entry name" value="HDACs"/>
</dbReference>
<dbReference type="PRINTS" id="PR01270">
    <property type="entry name" value="HDASUPER"/>
</dbReference>
<dbReference type="GO" id="GO:0010468">
    <property type="term" value="P:regulation of gene expression"/>
    <property type="evidence" value="ECO:0007669"/>
    <property type="project" value="UniProtKB-ARBA"/>
</dbReference>
<dbReference type="Proteomes" id="UP000268321">
    <property type="component" value="Unassembled WGS sequence"/>
</dbReference>
<dbReference type="InterPro" id="IPR053244">
    <property type="entry name" value="HDAC_HD_type_1"/>
</dbReference>
<proteinExistence type="predicted"/>
<dbReference type="PANTHER" id="PTHR47558">
    <property type="entry name" value="HISTONE DEACETYLASE HOS3"/>
    <property type="match status" value="1"/>
</dbReference>
<dbReference type="InterPro" id="IPR023696">
    <property type="entry name" value="Ureohydrolase_dom_sf"/>
</dbReference>
<feature type="compositionally biased region" description="Basic and acidic residues" evidence="1">
    <location>
        <begin position="94"/>
        <end position="114"/>
    </location>
</feature>
<dbReference type="SUPFAM" id="SSF52768">
    <property type="entry name" value="Arginase/deacetylase"/>
    <property type="match status" value="1"/>
</dbReference>
<feature type="non-terminal residue" evidence="3">
    <location>
        <position position="380"/>
    </location>
</feature>
<dbReference type="InterPro" id="IPR023801">
    <property type="entry name" value="His_deacetylse_dom"/>
</dbReference>
<dbReference type="InterPro" id="IPR037138">
    <property type="entry name" value="His_deacetylse_dom_sf"/>
</dbReference>
<feature type="domain" description="Histone deacetylase" evidence="2">
    <location>
        <begin position="226"/>
        <end position="364"/>
    </location>
</feature>
<dbReference type="AlphaFoldDB" id="A0A4P9Z861"/>
<evidence type="ECO:0000259" key="2">
    <source>
        <dbReference type="Pfam" id="PF00850"/>
    </source>
</evidence>
<gene>
    <name evidence="3" type="ORF">METBISCDRAFT_19963</name>
</gene>
<feature type="region of interest" description="Disordered" evidence="1">
    <location>
        <begin position="94"/>
        <end position="117"/>
    </location>
</feature>
<dbReference type="Pfam" id="PF00850">
    <property type="entry name" value="Hist_deacetyl"/>
    <property type="match status" value="1"/>
</dbReference>
<reference evidence="4" key="1">
    <citation type="journal article" date="2018" name="Nat. Microbiol.">
        <title>Leveraging single-cell genomics to expand the fungal tree of life.</title>
        <authorList>
            <person name="Ahrendt S.R."/>
            <person name="Quandt C.A."/>
            <person name="Ciobanu D."/>
            <person name="Clum A."/>
            <person name="Salamov A."/>
            <person name="Andreopoulos B."/>
            <person name="Cheng J.F."/>
            <person name="Woyke T."/>
            <person name="Pelin A."/>
            <person name="Henrissat B."/>
            <person name="Reynolds N.K."/>
            <person name="Benny G.L."/>
            <person name="Smith M.E."/>
            <person name="James T.Y."/>
            <person name="Grigoriev I.V."/>
        </authorList>
    </citation>
    <scope>NUCLEOTIDE SEQUENCE [LARGE SCALE GENOMIC DNA]</scope>
    <source>
        <strain evidence="4">Baker2002</strain>
    </source>
</reference>
<evidence type="ECO:0000313" key="4">
    <source>
        <dbReference type="Proteomes" id="UP000268321"/>
    </source>
</evidence>
<dbReference type="GO" id="GO:0005634">
    <property type="term" value="C:nucleus"/>
    <property type="evidence" value="ECO:0007669"/>
    <property type="project" value="TreeGrafter"/>
</dbReference>
<evidence type="ECO:0000313" key="3">
    <source>
        <dbReference type="EMBL" id="RKP28894.1"/>
    </source>
</evidence>
<organism evidence="3 4">
    <name type="scientific">Metschnikowia bicuspidata</name>
    <dbReference type="NCBI Taxonomy" id="27322"/>
    <lineage>
        <taxon>Eukaryota</taxon>
        <taxon>Fungi</taxon>
        <taxon>Dikarya</taxon>
        <taxon>Ascomycota</taxon>
        <taxon>Saccharomycotina</taxon>
        <taxon>Pichiomycetes</taxon>
        <taxon>Metschnikowiaceae</taxon>
        <taxon>Metschnikowia</taxon>
    </lineage>
</organism>
<evidence type="ECO:0000256" key="1">
    <source>
        <dbReference type="SAM" id="MobiDB-lite"/>
    </source>
</evidence>
<dbReference type="OrthoDB" id="5232919at2759"/>
<dbReference type="GO" id="GO:0004407">
    <property type="term" value="F:histone deacetylase activity"/>
    <property type="evidence" value="ECO:0007669"/>
    <property type="project" value="TreeGrafter"/>
</dbReference>
<sequence>MTEGREQLQDDDSEDSLITQFETTLNIRPSGYNGDPDISIDHTTVIHGHSLENLEGEPSMVAADELEREEELMEQILNFRTARERRLFPERSLKIKKESDSDRTASPKPERELSTDLQRVLQPAATLDLGLTRFTKAYADFLDANPHIREQGARFERERDRTLVLLSPFSPEHAFGRSWMSKLYLQTIFERPQRLLAACLGVSAALTMFPFYYDIRNATKRALIFAPHVRRVHGRTWPRKLFELCVESQAKLQRNEIEVPRDWNIGDIYLTPKTITALEGVIGTLETAVDAVFGDSDDARDLAFVVLRPPGHHSHACLPSGFCLLNNAHIAVEYAAMAHDVSHCAILDIDLHHGDGSQDLCWERAGFAGDHGKPDSECHD</sequence>
<dbReference type="Gene3D" id="3.40.800.20">
    <property type="entry name" value="Histone deacetylase domain"/>
    <property type="match status" value="1"/>
</dbReference>
<keyword evidence="4" id="KW-1185">Reference proteome</keyword>
<accession>A0A4P9Z861</accession>
<name>A0A4P9Z861_9ASCO</name>
<dbReference type="EMBL" id="ML004543">
    <property type="protein sequence ID" value="RKP28894.1"/>
    <property type="molecule type" value="Genomic_DNA"/>
</dbReference>